<gene>
    <name evidence="1" type="ORF">JI435_423250</name>
</gene>
<name>A0A7U2IAS8_PHANO</name>
<protein>
    <submittedName>
        <fullName evidence="1">Uncharacterized protein</fullName>
    </submittedName>
</protein>
<accession>A0A7U2IAS8</accession>
<dbReference type="EMBL" id="CP069042">
    <property type="protein sequence ID" value="QRD06351.1"/>
    <property type="molecule type" value="Genomic_DNA"/>
</dbReference>
<reference evidence="2" key="1">
    <citation type="journal article" date="2021" name="BMC Genomics">
        <title>Chromosome-level genome assembly and manually-curated proteome of model necrotroph Parastagonospora nodorum Sn15 reveals a genome-wide trove of candidate effector homologs, and redundancy of virulence-related functions within an accessory chromosome.</title>
        <authorList>
            <person name="Bertazzoni S."/>
            <person name="Jones D.A.B."/>
            <person name="Phan H.T."/>
            <person name="Tan K.-C."/>
            <person name="Hane J.K."/>
        </authorList>
    </citation>
    <scope>NUCLEOTIDE SEQUENCE [LARGE SCALE GENOMIC DNA]</scope>
    <source>
        <strain evidence="2">SN15 / ATCC MYA-4574 / FGSC 10173)</strain>
    </source>
</reference>
<sequence>MEFVLEKACGTVEVRLSVDPSFESRVCGCGHFPRVDVRPLQHLADQQALRRLTEPHPSAFTSASTFPAAYYVILKARASLALSLARRVNTSCSPWRR</sequence>
<dbReference type="Proteomes" id="UP000663193">
    <property type="component" value="Chromosome 20"/>
</dbReference>
<evidence type="ECO:0000313" key="1">
    <source>
        <dbReference type="EMBL" id="QRD06351.1"/>
    </source>
</evidence>
<dbReference type="VEuPathDB" id="FungiDB:JI435_423250"/>
<dbReference type="AlphaFoldDB" id="A0A7U2IAS8"/>
<keyword evidence="2" id="KW-1185">Reference proteome</keyword>
<organism evidence="1 2">
    <name type="scientific">Phaeosphaeria nodorum (strain SN15 / ATCC MYA-4574 / FGSC 10173)</name>
    <name type="common">Glume blotch fungus</name>
    <name type="synonym">Parastagonospora nodorum</name>
    <dbReference type="NCBI Taxonomy" id="321614"/>
    <lineage>
        <taxon>Eukaryota</taxon>
        <taxon>Fungi</taxon>
        <taxon>Dikarya</taxon>
        <taxon>Ascomycota</taxon>
        <taxon>Pezizomycotina</taxon>
        <taxon>Dothideomycetes</taxon>
        <taxon>Pleosporomycetidae</taxon>
        <taxon>Pleosporales</taxon>
        <taxon>Pleosporineae</taxon>
        <taxon>Phaeosphaeriaceae</taxon>
        <taxon>Parastagonospora</taxon>
    </lineage>
</organism>
<evidence type="ECO:0000313" key="2">
    <source>
        <dbReference type="Proteomes" id="UP000663193"/>
    </source>
</evidence>
<proteinExistence type="predicted"/>